<feature type="chain" id="PRO_5019828384" evidence="1">
    <location>
        <begin position="36"/>
        <end position="93"/>
    </location>
</feature>
<accession>A0A494BA47</accession>
<dbReference type="Proteomes" id="UP000000589">
    <property type="component" value="Chromosome 18"/>
</dbReference>
<dbReference type="GeneTree" id="ENSGT00390000014907"/>
<dbReference type="AGR" id="MGI:2445053"/>
<dbReference type="VEuPathDB" id="HostDB:ENSMUSG00000046318"/>
<sequence>MVPPPLPSRGGAAKRQLGKSLGPLLLLLALGHTWTYREEPEDRDREVCSENKITTTKYPCLKSSGELTTCFRSRYTNSASASAPCCLLPCFRP</sequence>
<evidence type="ECO:0000313" key="3">
    <source>
        <dbReference type="MGI" id="MGI:2445053"/>
    </source>
</evidence>
<dbReference type="Ensembl" id="ENSMUST00000236848.2">
    <property type="protein sequence ID" value="ENSMUSP00000157891.2"/>
    <property type="gene ID" value="ENSMUSG00000046318.17"/>
</dbReference>
<keyword evidence="4" id="KW-1185">Reference proteome</keyword>
<evidence type="ECO:0007829" key="5">
    <source>
        <dbReference type="PeptideAtlas" id="A0A494BA47"/>
    </source>
</evidence>
<evidence type="ECO:0000313" key="4">
    <source>
        <dbReference type="Proteomes" id="UP000000589"/>
    </source>
</evidence>
<evidence type="ECO:0000313" key="2">
    <source>
        <dbReference type="Ensembl" id="ENSMUSP00000157891.2"/>
    </source>
</evidence>
<keyword evidence="5 6" id="KW-1267">Proteomics identification</keyword>
<name>A0A494BA47_MOUSE</name>
<proteinExistence type="evidence at protein level"/>
<gene>
    <name evidence="2 3" type="primary">Ccbe1</name>
</gene>
<reference evidence="2" key="4">
    <citation type="submission" date="2025-09" db="UniProtKB">
        <authorList>
            <consortium name="Ensembl"/>
        </authorList>
    </citation>
    <scope>IDENTIFICATION</scope>
    <source>
        <strain evidence="2">C57BL/6J</strain>
    </source>
</reference>
<feature type="signal peptide" evidence="1">
    <location>
        <begin position="1"/>
        <end position="35"/>
    </location>
</feature>
<evidence type="ECO:0000256" key="1">
    <source>
        <dbReference type="SAM" id="SignalP"/>
    </source>
</evidence>
<reference evidence="2" key="3">
    <citation type="submission" date="2025-08" db="UniProtKB">
        <authorList>
            <consortium name="Ensembl"/>
        </authorList>
    </citation>
    <scope>IDENTIFICATION</scope>
    <source>
        <strain evidence="2">C57BL/6J</strain>
    </source>
</reference>
<dbReference type="Antibodypedia" id="22986">
    <property type="antibodies" value="188 antibodies from 28 providers"/>
</dbReference>
<keyword evidence="1" id="KW-0732">Signal</keyword>
<dbReference type="ExpressionAtlas" id="A0A494BA47">
    <property type="expression patterns" value="baseline and differential"/>
</dbReference>
<dbReference type="MGI" id="MGI:2445053">
    <property type="gene designation" value="Ccbe1"/>
</dbReference>
<evidence type="ECO:0007829" key="6">
    <source>
        <dbReference type="ProteomicsDB" id="A0A494BA47"/>
    </source>
</evidence>
<reference evidence="2 4" key="1">
    <citation type="journal article" date="2009" name="PLoS Biol.">
        <title>Lineage-specific biology revealed by a finished genome assembly of the mouse.</title>
        <authorList>
            <consortium name="Mouse Genome Sequencing Consortium"/>
            <person name="Church D.M."/>
            <person name="Goodstadt L."/>
            <person name="Hillier L.W."/>
            <person name="Zody M.C."/>
            <person name="Goldstein S."/>
            <person name="She X."/>
            <person name="Bult C.J."/>
            <person name="Agarwala R."/>
            <person name="Cherry J.L."/>
            <person name="DiCuccio M."/>
            <person name="Hlavina W."/>
            <person name="Kapustin Y."/>
            <person name="Meric P."/>
            <person name="Maglott D."/>
            <person name="Birtle Z."/>
            <person name="Marques A.C."/>
            <person name="Graves T."/>
            <person name="Zhou S."/>
            <person name="Teague B."/>
            <person name="Potamousis K."/>
            <person name="Churas C."/>
            <person name="Place M."/>
            <person name="Herschleb J."/>
            <person name="Runnheim R."/>
            <person name="Forrest D."/>
            <person name="Amos-Landgraf J."/>
            <person name="Schwartz D.C."/>
            <person name="Cheng Z."/>
            <person name="Lindblad-Toh K."/>
            <person name="Eichler E.E."/>
            <person name="Ponting C.P."/>
        </authorList>
    </citation>
    <scope>NUCLEOTIDE SEQUENCE [LARGE SCALE GENOMIC DNA]</scope>
    <source>
        <strain evidence="2 4">C57BL/6J</strain>
    </source>
</reference>
<dbReference type="AlphaFoldDB" id="A0A494BA47"/>
<dbReference type="Bgee" id="ENSMUSG00000046318">
    <property type="expression patterns" value="Expressed in pericardium and 156 other cell types or tissues"/>
</dbReference>
<protein>
    <submittedName>
        <fullName evidence="2">Collagen and calcium binding EGF domains 1</fullName>
    </submittedName>
</protein>
<organism evidence="2 4">
    <name type="scientific">Mus musculus</name>
    <name type="common">Mouse</name>
    <dbReference type="NCBI Taxonomy" id="10090"/>
    <lineage>
        <taxon>Eukaryota</taxon>
        <taxon>Metazoa</taxon>
        <taxon>Chordata</taxon>
        <taxon>Craniata</taxon>
        <taxon>Vertebrata</taxon>
        <taxon>Euteleostomi</taxon>
        <taxon>Mammalia</taxon>
        <taxon>Eutheria</taxon>
        <taxon>Euarchontoglires</taxon>
        <taxon>Glires</taxon>
        <taxon>Rodentia</taxon>
        <taxon>Myomorpha</taxon>
        <taxon>Muroidea</taxon>
        <taxon>Muridae</taxon>
        <taxon>Murinae</taxon>
        <taxon>Mus</taxon>
        <taxon>Mus</taxon>
    </lineage>
</organism>
<reference evidence="2 4" key="2">
    <citation type="journal article" date="2011" name="PLoS Biol.">
        <title>Modernizing reference genome assemblies.</title>
        <authorList>
            <person name="Church D.M."/>
            <person name="Schneider V.A."/>
            <person name="Graves T."/>
            <person name="Auger K."/>
            <person name="Cunningham F."/>
            <person name="Bouk N."/>
            <person name="Chen H.C."/>
            <person name="Agarwala R."/>
            <person name="McLaren W.M."/>
            <person name="Ritchie G.R."/>
            <person name="Albracht D."/>
            <person name="Kremitzki M."/>
            <person name="Rock S."/>
            <person name="Kotkiewicz H."/>
            <person name="Kremitzki C."/>
            <person name="Wollam A."/>
            <person name="Trani L."/>
            <person name="Fulton L."/>
            <person name="Fulton R."/>
            <person name="Matthews L."/>
            <person name="Whitehead S."/>
            <person name="Chow W."/>
            <person name="Torrance J."/>
            <person name="Dunn M."/>
            <person name="Harden G."/>
            <person name="Threadgold G."/>
            <person name="Wood J."/>
            <person name="Collins J."/>
            <person name="Heath P."/>
            <person name="Griffiths G."/>
            <person name="Pelan S."/>
            <person name="Grafham D."/>
            <person name="Eichler E.E."/>
            <person name="Weinstock G."/>
            <person name="Mardis E.R."/>
            <person name="Wilson R.K."/>
            <person name="Howe K."/>
            <person name="Flicek P."/>
            <person name="Hubbard T."/>
        </authorList>
    </citation>
    <scope>NUCLEOTIDE SEQUENCE [LARGE SCALE GENOMIC DNA]</scope>
    <source>
        <strain evidence="2 4">C57BL/6J</strain>
    </source>
</reference>